<protein>
    <submittedName>
        <fullName evidence="1">Uncharacterized protein</fullName>
    </submittedName>
</protein>
<reference evidence="2" key="1">
    <citation type="journal article" date="2023" name="Nat. Plants">
        <title>Single-cell RNA sequencing provides a high-resolution roadmap for understanding the multicellular compartmentation of specialized metabolism.</title>
        <authorList>
            <person name="Sun S."/>
            <person name="Shen X."/>
            <person name="Li Y."/>
            <person name="Li Y."/>
            <person name="Wang S."/>
            <person name="Li R."/>
            <person name="Zhang H."/>
            <person name="Shen G."/>
            <person name="Guo B."/>
            <person name="Wei J."/>
            <person name="Xu J."/>
            <person name="St-Pierre B."/>
            <person name="Chen S."/>
            <person name="Sun C."/>
        </authorList>
    </citation>
    <scope>NUCLEOTIDE SEQUENCE [LARGE SCALE GENOMIC DNA]</scope>
</reference>
<comment type="caution">
    <text evidence="1">The sequence shown here is derived from an EMBL/GenBank/DDBJ whole genome shotgun (WGS) entry which is preliminary data.</text>
</comment>
<evidence type="ECO:0000313" key="1">
    <source>
        <dbReference type="EMBL" id="KAI5652776.1"/>
    </source>
</evidence>
<name>A0ACB9ZWS9_CATRO</name>
<gene>
    <name evidence="1" type="ORF">M9H77_29963</name>
</gene>
<sequence length="238" mass="26495">MSLNDETSRIVRSNIIQEEPIPKVKKVLAWIYKEEQYRSLARKTPRMNMVAPEWLFQPLKLASNKKEGRHVAPVKNPDMKLPTGQRSYRECYSWQRSRESKSRSWERSFNPVGHGGAGGPSGALTQQINRAVDGQTLPPTKMNTPSCKSWQHNSSWFQELQGTNLEIDASPPAIGLDPHTDGLFSSCLQDSPAAGMRHLDSTTLGPTTTLGPSVVSPDGEPNVKQGRDTLTYLFLLPV</sequence>
<accession>A0ACB9ZWS9</accession>
<keyword evidence="2" id="KW-1185">Reference proteome</keyword>
<dbReference type="EMBL" id="CM044707">
    <property type="protein sequence ID" value="KAI5652776.1"/>
    <property type="molecule type" value="Genomic_DNA"/>
</dbReference>
<dbReference type="Proteomes" id="UP001060085">
    <property type="component" value="Linkage Group LG07"/>
</dbReference>
<proteinExistence type="predicted"/>
<evidence type="ECO:0000313" key="2">
    <source>
        <dbReference type="Proteomes" id="UP001060085"/>
    </source>
</evidence>
<organism evidence="1 2">
    <name type="scientific">Catharanthus roseus</name>
    <name type="common">Madagascar periwinkle</name>
    <name type="synonym">Vinca rosea</name>
    <dbReference type="NCBI Taxonomy" id="4058"/>
    <lineage>
        <taxon>Eukaryota</taxon>
        <taxon>Viridiplantae</taxon>
        <taxon>Streptophyta</taxon>
        <taxon>Embryophyta</taxon>
        <taxon>Tracheophyta</taxon>
        <taxon>Spermatophyta</taxon>
        <taxon>Magnoliopsida</taxon>
        <taxon>eudicotyledons</taxon>
        <taxon>Gunneridae</taxon>
        <taxon>Pentapetalae</taxon>
        <taxon>asterids</taxon>
        <taxon>lamiids</taxon>
        <taxon>Gentianales</taxon>
        <taxon>Apocynaceae</taxon>
        <taxon>Rauvolfioideae</taxon>
        <taxon>Vinceae</taxon>
        <taxon>Catharanthinae</taxon>
        <taxon>Catharanthus</taxon>
    </lineage>
</organism>